<keyword evidence="3" id="KW-1185">Reference proteome</keyword>
<feature type="transmembrane region" description="Helical" evidence="1">
    <location>
        <begin position="336"/>
        <end position="356"/>
    </location>
</feature>
<dbReference type="RefSeq" id="WP_166985996.1">
    <property type="nucleotide sequence ID" value="NZ_CP061169.1"/>
</dbReference>
<feature type="transmembrane region" description="Helical" evidence="1">
    <location>
        <begin position="194"/>
        <end position="214"/>
    </location>
</feature>
<feature type="transmembrane region" description="Helical" evidence="1">
    <location>
        <begin position="257"/>
        <end position="290"/>
    </location>
</feature>
<evidence type="ECO:0008006" key="4">
    <source>
        <dbReference type="Google" id="ProtNLM"/>
    </source>
</evidence>
<gene>
    <name evidence="2" type="ORF">HCR76_00380</name>
</gene>
<keyword evidence="1" id="KW-0812">Transmembrane</keyword>
<dbReference type="Proteomes" id="UP000662814">
    <property type="component" value="Chromosome"/>
</dbReference>
<sequence length="384" mass="39015">MSIPADPPAPTTWPRLVIISCALSVVVGVVLLAFSWPAITAAPRDLPVGIVGSEKQVDQLADAIEDGSDGAIELTRFDDRDAAVAAITQRSVSGAVVLGQTPMDAPEVLSATAASTQVSQMMDGLSSTLQAQIDAQVRATVEQQVQAAMSGQKAPPASGETPQKFEFPVVTVETTDVVPLSEDDPRGAGLSASMFPLVIGGILGGVVITLVLKGSGVRRLIALLIYAGAAGLVLTGVLQGLYGALQGDYWANAGAMALSIAAISGTITGLAGLVGAAGAGIGAAFTMLIANPLSGAMVPAEFIVQPWGAVGQWFPPGAAGTLIRDLSYFSDANTTFPWMLLAIWVCVGAVFTVINLPGRQSPRSADHAQLGAGKEAAAPAHAAL</sequence>
<evidence type="ECO:0000313" key="2">
    <source>
        <dbReference type="EMBL" id="QPZ38607.1"/>
    </source>
</evidence>
<evidence type="ECO:0000313" key="3">
    <source>
        <dbReference type="Proteomes" id="UP000662814"/>
    </source>
</evidence>
<name>A0ABX6YIM1_9MICO</name>
<keyword evidence="1" id="KW-1133">Transmembrane helix</keyword>
<feature type="transmembrane region" description="Helical" evidence="1">
    <location>
        <begin position="220"/>
        <end position="245"/>
    </location>
</feature>
<proteinExistence type="predicted"/>
<feature type="transmembrane region" description="Helical" evidence="1">
    <location>
        <begin position="12"/>
        <end position="34"/>
    </location>
</feature>
<organism evidence="2 3">
    <name type="scientific">Paramicrobacterium chengjingii</name>
    <dbReference type="NCBI Taxonomy" id="2769067"/>
    <lineage>
        <taxon>Bacteria</taxon>
        <taxon>Bacillati</taxon>
        <taxon>Actinomycetota</taxon>
        <taxon>Actinomycetes</taxon>
        <taxon>Micrococcales</taxon>
        <taxon>Microbacteriaceae</taxon>
        <taxon>Paramicrobacterium</taxon>
    </lineage>
</organism>
<reference evidence="2 3" key="1">
    <citation type="submission" date="2020-12" db="EMBL/GenBank/DDBJ databases">
        <title>Microbacterium sp. HY060.</title>
        <authorList>
            <person name="Zhou J."/>
        </authorList>
    </citation>
    <scope>NUCLEOTIDE SEQUENCE [LARGE SCALE GENOMIC DNA]</scope>
    <source>
        <strain evidence="2 3">HY60</strain>
    </source>
</reference>
<accession>A0ABX6YIM1</accession>
<keyword evidence="1" id="KW-0472">Membrane</keyword>
<protein>
    <recommendedName>
        <fullName evidence="4">ABC transporter permease</fullName>
    </recommendedName>
</protein>
<evidence type="ECO:0000256" key="1">
    <source>
        <dbReference type="SAM" id="Phobius"/>
    </source>
</evidence>
<dbReference type="EMBL" id="CP061169">
    <property type="protein sequence ID" value="QPZ38607.1"/>
    <property type="molecule type" value="Genomic_DNA"/>
</dbReference>